<comment type="similarity">
    <text evidence="2">Belongs to the bacterial solute-binding protein SsuA/TauA family.</text>
</comment>
<evidence type="ECO:0000256" key="4">
    <source>
        <dbReference type="SAM" id="SignalP"/>
    </source>
</evidence>
<keyword evidence="7" id="KW-1185">Reference proteome</keyword>
<organism evidence="6 7">
    <name type="scientific">Cohnella endophytica</name>
    <dbReference type="NCBI Taxonomy" id="2419778"/>
    <lineage>
        <taxon>Bacteria</taxon>
        <taxon>Bacillati</taxon>
        <taxon>Bacillota</taxon>
        <taxon>Bacilli</taxon>
        <taxon>Bacillales</taxon>
        <taxon>Paenibacillaceae</taxon>
        <taxon>Cohnella</taxon>
    </lineage>
</organism>
<dbReference type="EMBL" id="RBZM01000019">
    <property type="protein sequence ID" value="RKP44278.1"/>
    <property type="molecule type" value="Genomic_DNA"/>
</dbReference>
<comment type="subcellular location">
    <subcellularLocation>
        <location evidence="1">Periplasm</location>
    </subcellularLocation>
</comment>
<evidence type="ECO:0000313" key="7">
    <source>
        <dbReference type="Proteomes" id="UP000282076"/>
    </source>
</evidence>
<sequence>MSKSKLAKPAFLLLAALLLILSVSACGNKSKSDELTAVKFSEVIRSIFYAPHYVAMSQGFFKAQGLNVDMNTAQGSDKGAAALIAGTADISLIGPETTIYVYNQKGGKTLKVFHQLTSKDGSFLLSREKLDNFKWSDLEGKTVIGWRPGSSPQMVLNSTLTKEKTSGVNVVTNIASTAMAGAFASGQGDFIQLFEPVASTLVKEGKAYYAASLGDTFGAYPETSYVATSDYIKAHQDVIRKFSNAVAEGTKWLNSASDDDIVKALKPYFDATPDDIILQSVQNYKKQGTWSTDPELTQEQFDTLQNVLVENGVLKAEDKVTKMDAVVDMSFVGNIGKSD</sequence>
<evidence type="ECO:0000313" key="6">
    <source>
        <dbReference type="EMBL" id="RKP44278.1"/>
    </source>
</evidence>
<protein>
    <submittedName>
        <fullName evidence="6">ABC transporter substrate-binding protein</fullName>
    </submittedName>
</protein>
<dbReference type="SUPFAM" id="SSF53850">
    <property type="entry name" value="Periplasmic binding protein-like II"/>
    <property type="match status" value="1"/>
</dbReference>
<dbReference type="PANTHER" id="PTHR30024">
    <property type="entry name" value="ALIPHATIC SULFONATES-BINDING PROTEIN-RELATED"/>
    <property type="match status" value="1"/>
</dbReference>
<dbReference type="PROSITE" id="PS51257">
    <property type="entry name" value="PROKAR_LIPOPROTEIN"/>
    <property type="match status" value="1"/>
</dbReference>
<evidence type="ECO:0000256" key="2">
    <source>
        <dbReference type="ARBA" id="ARBA00010742"/>
    </source>
</evidence>
<name>A0A494X0K4_9BACL</name>
<evidence type="ECO:0000259" key="5">
    <source>
        <dbReference type="Pfam" id="PF09084"/>
    </source>
</evidence>
<dbReference type="AlphaFoldDB" id="A0A494X0K4"/>
<dbReference type="Pfam" id="PF09084">
    <property type="entry name" value="NMT1"/>
    <property type="match status" value="1"/>
</dbReference>
<reference evidence="6 7" key="1">
    <citation type="submission" date="2018-10" db="EMBL/GenBank/DDBJ databases">
        <title>Cohnella sp. M2MS4P-1, whole genome shotgun sequence.</title>
        <authorList>
            <person name="Tuo L."/>
        </authorList>
    </citation>
    <scope>NUCLEOTIDE SEQUENCE [LARGE SCALE GENOMIC DNA]</scope>
    <source>
        <strain evidence="6 7">M2MS4P-1</strain>
    </source>
</reference>
<keyword evidence="3 4" id="KW-0732">Signal</keyword>
<dbReference type="PANTHER" id="PTHR30024:SF47">
    <property type="entry name" value="TAURINE-BINDING PERIPLASMIC PROTEIN"/>
    <property type="match status" value="1"/>
</dbReference>
<dbReference type="Gene3D" id="3.40.190.10">
    <property type="entry name" value="Periplasmic binding protein-like II"/>
    <property type="match status" value="2"/>
</dbReference>
<comment type="caution">
    <text evidence="6">The sequence shown here is derived from an EMBL/GenBank/DDBJ whole genome shotgun (WGS) entry which is preliminary data.</text>
</comment>
<feature type="chain" id="PRO_5039321046" evidence="4">
    <location>
        <begin position="26"/>
        <end position="339"/>
    </location>
</feature>
<gene>
    <name evidence="6" type="ORF">D7Z26_26805</name>
</gene>
<dbReference type="Proteomes" id="UP000282076">
    <property type="component" value="Unassembled WGS sequence"/>
</dbReference>
<feature type="signal peptide" evidence="4">
    <location>
        <begin position="1"/>
        <end position="25"/>
    </location>
</feature>
<evidence type="ECO:0000256" key="3">
    <source>
        <dbReference type="ARBA" id="ARBA00022729"/>
    </source>
</evidence>
<feature type="domain" description="SsuA/THI5-like" evidence="5">
    <location>
        <begin position="50"/>
        <end position="253"/>
    </location>
</feature>
<dbReference type="RefSeq" id="WP_120980104.1">
    <property type="nucleotide sequence ID" value="NZ_RBZM01000019.1"/>
</dbReference>
<dbReference type="GO" id="GO:0042597">
    <property type="term" value="C:periplasmic space"/>
    <property type="evidence" value="ECO:0007669"/>
    <property type="project" value="UniProtKB-SubCell"/>
</dbReference>
<dbReference type="OrthoDB" id="9802202at2"/>
<evidence type="ECO:0000256" key="1">
    <source>
        <dbReference type="ARBA" id="ARBA00004418"/>
    </source>
</evidence>
<dbReference type="InterPro" id="IPR015168">
    <property type="entry name" value="SsuA/THI5"/>
</dbReference>
<accession>A0A494X0K4</accession>
<proteinExistence type="inferred from homology"/>